<dbReference type="EMBL" id="JABWDY010042597">
    <property type="protein sequence ID" value="KAF5176564.1"/>
    <property type="molecule type" value="Genomic_DNA"/>
</dbReference>
<evidence type="ECO:0000313" key="2">
    <source>
        <dbReference type="EMBL" id="KAF5176564.1"/>
    </source>
</evidence>
<feature type="non-terminal residue" evidence="2">
    <location>
        <position position="1"/>
    </location>
</feature>
<accession>A0A7J6UVD6</accession>
<gene>
    <name evidence="2" type="ORF">FRX31_033848</name>
</gene>
<proteinExistence type="predicted"/>
<dbReference type="AlphaFoldDB" id="A0A7J6UVD6"/>
<evidence type="ECO:0000313" key="3">
    <source>
        <dbReference type="Proteomes" id="UP000554482"/>
    </source>
</evidence>
<organism evidence="2 3">
    <name type="scientific">Thalictrum thalictroides</name>
    <name type="common">Rue-anemone</name>
    <name type="synonym">Anemone thalictroides</name>
    <dbReference type="NCBI Taxonomy" id="46969"/>
    <lineage>
        <taxon>Eukaryota</taxon>
        <taxon>Viridiplantae</taxon>
        <taxon>Streptophyta</taxon>
        <taxon>Embryophyta</taxon>
        <taxon>Tracheophyta</taxon>
        <taxon>Spermatophyta</taxon>
        <taxon>Magnoliopsida</taxon>
        <taxon>Ranunculales</taxon>
        <taxon>Ranunculaceae</taxon>
        <taxon>Thalictroideae</taxon>
        <taxon>Thalictrum</taxon>
    </lineage>
</organism>
<sequence length="282" mass="30323">RYFRSRSTLAEDPNRGKSPPIVASASGGDGDRDSAMVVEDPFNHCAPMSVPFGFETERSNQCLFLRSCGDNVGNNRVDVGFVGAKTPTSFAAVASTPQIKVGRDVDLASLPLPGKQGSFPTVKLAKADVLKGLEQFEFRIVKDAMAKQNRVEVAVNGEVMVQNKNKKRRDNRKNREEVNNEGGSNDNEQGVEAVVIVEGEQNVAREEHADPIVVEVGIVYSSPPVNDGQVSNELLMIDDSLAFEPGAIQSHSGEPHEVVISTGVVESVVNRVESIPSPNLAA</sequence>
<feature type="region of interest" description="Disordered" evidence="1">
    <location>
        <begin position="1"/>
        <end position="33"/>
    </location>
</feature>
<protein>
    <submittedName>
        <fullName evidence="2">Uncharacterized protein</fullName>
    </submittedName>
</protein>
<dbReference type="Proteomes" id="UP000554482">
    <property type="component" value="Unassembled WGS sequence"/>
</dbReference>
<keyword evidence="3" id="KW-1185">Reference proteome</keyword>
<reference evidence="2 3" key="1">
    <citation type="submission" date="2020-06" db="EMBL/GenBank/DDBJ databases">
        <title>Transcriptomic and genomic resources for Thalictrum thalictroides and T. hernandezii: Facilitating candidate gene discovery in an emerging model plant lineage.</title>
        <authorList>
            <person name="Arias T."/>
            <person name="Riano-Pachon D.M."/>
            <person name="Di Stilio V.S."/>
        </authorList>
    </citation>
    <scope>NUCLEOTIDE SEQUENCE [LARGE SCALE GENOMIC DNA]</scope>
    <source>
        <strain evidence="3">cv. WT478/WT964</strain>
        <tissue evidence="2">Leaves</tissue>
    </source>
</reference>
<evidence type="ECO:0000256" key="1">
    <source>
        <dbReference type="SAM" id="MobiDB-lite"/>
    </source>
</evidence>
<feature type="region of interest" description="Disordered" evidence="1">
    <location>
        <begin position="162"/>
        <end position="190"/>
    </location>
</feature>
<comment type="caution">
    <text evidence="2">The sequence shown here is derived from an EMBL/GenBank/DDBJ whole genome shotgun (WGS) entry which is preliminary data.</text>
</comment>
<name>A0A7J6UVD6_THATH</name>